<dbReference type="InterPro" id="IPR011009">
    <property type="entry name" value="Kinase-like_dom_sf"/>
</dbReference>
<name>A0ABW3DHY0_9BACL</name>
<dbReference type="PANTHER" id="PTHR41283">
    <property type="entry name" value="AMINOGLYCOSIDE PHOSPHOTRANSFERASE"/>
    <property type="match status" value="1"/>
</dbReference>
<sequence length="174" mass="20230">MNIVLELMEELRGLNITRFEELSKGFSTAQKNVLYSKDDASQYLLKIYGMDKAERCKIKFDLLKRHFDNAVSCQRPIQFGIHDELQVCYIVLSYVQGESGDKSIPSKSVEEQYTLGVLAGKELKTIHRVTPAKPYDWYHKRTQKYRNKVDECKRRGLTLGRILLNSTFKRTFIG</sequence>
<dbReference type="Pfam" id="PF01636">
    <property type="entry name" value="APH"/>
    <property type="match status" value="1"/>
</dbReference>
<evidence type="ECO:0000259" key="1">
    <source>
        <dbReference type="Pfam" id="PF01636"/>
    </source>
</evidence>
<keyword evidence="3" id="KW-1185">Reference proteome</keyword>
<reference evidence="3" key="1">
    <citation type="journal article" date="2019" name="Int. J. Syst. Evol. Microbiol.">
        <title>The Global Catalogue of Microorganisms (GCM) 10K type strain sequencing project: providing services to taxonomists for standard genome sequencing and annotation.</title>
        <authorList>
            <consortium name="The Broad Institute Genomics Platform"/>
            <consortium name="The Broad Institute Genome Sequencing Center for Infectious Disease"/>
            <person name="Wu L."/>
            <person name="Ma J."/>
        </authorList>
    </citation>
    <scope>NUCLEOTIDE SEQUENCE [LARGE SCALE GENOMIC DNA]</scope>
    <source>
        <strain evidence="3">CCUG 57263</strain>
    </source>
</reference>
<dbReference type="SUPFAM" id="SSF56112">
    <property type="entry name" value="Protein kinase-like (PK-like)"/>
    <property type="match status" value="1"/>
</dbReference>
<accession>A0ABW3DHY0</accession>
<proteinExistence type="predicted"/>
<dbReference type="EMBL" id="JBHTIU010000088">
    <property type="protein sequence ID" value="MFD0871730.1"/>
    <property type="molecule type" value="Genomic_DNA"/>
</dbReference>
<dbReference type="InterPro" id="IPR002575">
    <property type="entry name" value="Aminoglycoside_PTrfase"/>
</dbReference>
<dbReference type="Proteomes" id="UP001597120">
    <property type="component" value="Unassembled WGS sequence"/>
</dbReference>
<dbReference type="PANTHER" id="PTHR41283:SF1">
    <property type="entry name" value="AMINOGLYCOSIDE PHOSPHOTRANSFERASE DOMAIN-CONTAINING PROTEIN"/>
    <property type="match status" value="1"/>
</dbReference>
<evidence type="ECO:0000313" key="2">
    <source>
        <dbReference type="EMBL" id="MFD0871730.1"/>
    </source>
</evidence>
<evidence type="ECO:0000313" key="3">
    <source>
        <dbReference type="Proteomes" id="UP001597120"/>
    </source>
</evidence>
<comment type="caution">
    <text evidence="2">The sequence shown here is derived from an EMBL/GenBank/DDBJ whole genome shotgun (WGS) entry which is preliminary data.</text>
</comment>
<protein>
    <submittedName>
        <fullName evidence="2">Phosphotransferase</fullName>
    </submittedName>
</protein>
<gene>
    <name evidence="2" type="ORF">ACFQ03_21605</name>
</gene>
<feature type="domain" description="Aminoglycoside phosphotransferase" evidence="1">
    <location>
        <begin position="21"/>
        <end position="155"/>
    </location>
</feature>
<organism evidence="2 3">
    <name type="scientific">Paenibacillus residui</name>
    <dbReference type="NCBI Taxonomy" id="629724"/>
    <lineage>
        <taxon>Bacteria</taxon>
        <taxon>Bacillati</taxon>
        <taxon>Bacillota</taxon>
        <taxon>Bacilli</taxon>
        <taxon>Bacillales</taxon>
        <taxon>Paenibacillaceae</taxon>
        <taxon>Paenibacillus</taxon>
    </lineage>
</organism>
<dbReference type="RefSeq" id="WP_379290907.1">
    <property type="nucleotide sequence ID" value="NZ_JBHTIU010000088.1"/>
</dbReference>